<evidence type="ECO:0000256" key="1">
    <source>
        <dbReference type="SAM" id="Phobius"/>
    </source>
</evidence>
<accession>A0A915Q2V0</accession>
<dbReference type="Proteomes" id="UP000887581">
    <property type="component" value="Unplaced"/>
</dbReference>
<feature type="transmembrane region" description="Helical" evidence="1">
    <location>
        <begin position="69"/>
        <end position="86"/>
    </location>
</feature>
<evidence type="ECO:0000313" key="3">
    <source>
        <dbReference type="WBParaSite" id="sdigi.contig82.g3887.t1"/>
    </source>
</evidence>
<sequence>MASTATSPSVDDVQALLKVMKATSPLERLESEQSSTSFCTANYNPSLIAVAVFGLMNTLYIYLISLKSWPAVLSGACFYNLIPILLK</sequence>
<protein>
    <submittedName>
        <fullName evidence="3">PRA1 family protein</fullName>
    </submittedName>
</protein>
<keyword evidence="1" id="KW-1133">Transmembrane helix</keyword>
<keyword evidence="1" id="KW-0812">Transmembrane</keyword>
<proteinExistence type="predicted"/>
<dbReference type="AlphaFoldDB" id="A0A915Q2V0"/>
<reference evidence="3" key="1">
    <citation type="submission" date="2022-11" db="UniProtKB">
        <authorList>
            <consortium name="WormBaseParasite"/>
        </authorList>
    </citation>
    <scope>IDENTIFICATION</scope>
</reference>
<keyword evidence="1" id="KW-0472">Membrane</keyword>
<keyword evidence="2" id="KW-1185">Reference proteome</keyword>
<organism evidence="2 3">
    <name type="scientific">Setaria digitata</name>
    <dbReference type="NCBI Taxonomy" id="48799"/>
    <lineage>
        <taxon>Eukaryota</taxon>
        <taxon>Metazoa</taxon>
        <taxon>Ecdysozoa</taxon>
        <taxon>Nematoda</taxon>
        <taxon>Chromadorea</taxon>
        <taxon>Rhabditida</taxon>
        <taxon>Spirurina</taxon>
        <taxon>Spiruromorpha</taxon>
        <taxon>Filarioidea</taxon>
        <taxon>Setariidae</taxon>
        <taxon>Setaria</taxon>
    </lineage>
</organism>
<feature type="transmembrane region" description="Helical" evidence="1">
    <location>
        <begin position="43"/>
        <end position="63"/>
    </location>
</feature>
<evidence type="ECO:0000313" key="2">
    <source>
        <dbReference type="Proteomes" id="UP000887581"/>
    </source>
</evidence>
<dbReference type="WBParaSite" id="sdigi.contig82.g3887.t1">
    <property type="protein sequence ID" value="sdigi.contig82.g3887.t1"/>
    <property type="gene ID" value="sdigi.contig82.g3887"/>
</dbReference>
<name>A0A915Q2V0_9BILA</name>